<dbReference type="GeneID" id="5477248"/>
<evidence type="ECO:0000313" key="2">
    <source>
        <dbReference type="Proteomes" id="UP000002173"/>
    </source>
</evidence>
<dbReference type="AlphaFoldDB" id="A7AWN6"/>
<protein>
    <submittedName>
        <fullName evidence="1">Uncharacterized protein</fullName>
    </submittedName>
</protein>
<proteinExistence type="predicted"/>
<dbReference type="KEGG" id="bbo:BBOV_I003820"/>
<gene>
    <name evidence="1" type="ORF">BBOV_I003820</name>
</gene>
<evidence type="ECO:0000313" key="1">
    <source>
        <dbReference type="EMBL" id="EDO05464.1"/>
    </source>
</evidence>
<dbReference type="VEuPathDB" id="PiroplasmaDB:BBOV_I003820"/>
<dbReference type="Proteomes" id="UP000002173">
    <property type="component" value="Unassembled WGS sequence"/>
</dbReference>
<dbReference type="RefSeq" id="XP_001609032.1">
    <property type="nucleotide sequence ID" value="XM_001608982.1"/>
</dbReference>
<reference evidence="2" key="3">
    <citation type="journal article" date="2021" name="Int. J. Parasitol.">
        <title>Comparative analysis of gene expression between Babesia bovis blood stages and kinetes allowed by improved genome annotation.</title>
        <authorList>
            <person name="Ueti M.W."/>
            <person name="Johnson W.C."/>
            <person name="Kappmeyer L.S."/>
            <person name="Herndon D.R."/>
            <person name="Mousel M.R."/>
            <person name="Reif K.E."/>
            <person name="Taus N.S."/>
            <person name="Ifeonu O.O."/>
            <person name="Silva J.C."/>
            <person name="Suarez C.E."/>
            <person name="Brayton K.A."/>
        </authorList>
    </citation>
    <scope>NUCLEOTIDE SEQUENCE [LARGE SCALE GENOMIC DNA]</scope>
</reference>
<comment type="caution">
    <text evidence="1">The sequence shown here is derived from an EMBL/GenBank/DDBJ whole genome shotgun (WGS) entry which is preliminary data.</text>
</comment>
<dbReference type="InParanoid" id="A7AWN6"/>
<reference evidence="2" key="2">
    <citation type="journal article" date="2020" name="Data Brief">
        <title>Transcriptome dataset of Babesia bovis life stages within vertebrate and invertebrate hosts.</title>
        <authorList>
            <person name="Ueti M.W."/>
            <person name="Johnson W.C."/>
            <person name="Kappmeyer L.S."/>
            <person name="Herndon D.R."/>
            <person name="Mousel M.R."/>
            <person name="Reif K.E."/>
            <person name="Taus N.S."/>
            <person name="Ifeonu O.O."/>
            <person name="Silva J.C."/>
            <person name="Suarez C.E."/>
            <person name="Brayton K.A."/>
        </authorList>
    </citation>
    <scope>NUCLEOTIDE SEQUENCE [LARGE SCALE GENOMIC DNA]</scope>
</reference>
<name>A7AWN6_BABBO</name>
<dbReference type="EMBL" id="AAXT01000005">
    <property type="protein sequence ID" value="EDO05464.1"/>
    <property type="molecule type" value="Genomic_DNA"/>
</dbReference>
<accession>A7AWN6</accession>
<sequence length="149" mass="17011">MAAHVGLRRFGLGKLIRYIVTVLALVTIVSDKVSGKFVDDRLRRVFGRITGYKPAGDVHNFHDTLQFLKRWDYEAPAEVIEILFPLDSGKVPYNSIFEIARFYASQITEEKFGELPRKAEDRAAWAAYQKALLYHIVDALTLPAEVEIR</sequence>
<keyword evidence="2" id="KW-1185">Reference proteome</keyword>
<organism evidence="1 2">
    <name type="scientific">Babesia bovis</name>
    <dbReference type="NCBI Taxonomy" id="5865"/>
    <lineage>
        <taxon>Eukaryota</taxon>
        <taxon>Sar</taxon>
        <taxon>Alveolata</taxon>
        <taxon>Apicomplexa</taxon>
        <taxon>Aconoidasida</taxon>
        <taxon>Piroplasmida</taxon>
        <taxon>Babesiidae</taxon>
        <taxon>Babesia</taxon>
    </lineage>
</organism>
<reference evidence="1 2" key="1">
    <citation type="journal article" date="2007" name="PLoS Pathog.">
        <title>Genome sequence of Babesia bovis and comparative analysis of apicomplexan hemoprotozoa.</title>
        <authorList>
            <person name="Brayton K.A."/>
            <person name="Lau A.O.T."/>
            <person name="Herndon D.R."/>
            <person name="Hannick L."/>
            <person name="Kappmeyer L.S."/>
            <person name="Berens S.J."/>
            <person name="Bidwell S.L."/>
            <person name="Brown W.C."/>
            <person name="Crabtree J."/>
            <person name="Fadrosh D."/>
            <person name="Feldblum T."/>
            <person name="Forberger H.A."/>
            <person name="Haas B.J."/>
            <person name="Howell J.M."/>
            <person name="Khouri H."/>
            <person name="Koo H."/>
            <person name="Mann D.J."/>
            <person name="Norimine J."/>
            <person name="Paulsen I.T."/>
            <person name="Radune D."/>
            <person name="Ren Q."/>
            <person name="Smith R.K. Jr."/>
            <person name="Suarez C.E."/>
            <person name="White O."/>
            <person name="Wortman J.R."/>
            <person name="Knowles D.P. Jr."/>
            <person name="McElwain T.F."/>
            <person name="Nene V.M."/>
        </authorList>
    </citation>
    <scope>NUCLEOTIDE SEQUENCE [LARGE SCALE GENOMIC DNA]</scope>
    <source>
        <strain evidence="1">T2Bo</strain>
    </source>
</reference>